<accession>G4ZY51</accession>
<protein>
    <recommendedName>
        <fullName evidence="3">DDE-1 domain-containing protein</fullName>
    </recommendedName>
</protein>
<name>G4ZY51_PHYSP</name>
<dbReference type="AlphaFoldDB" id="G4ZY51"/>
<organism evidence="1 2">
    <name type="scientific">Phytophthora sojae (strain P6497)</name>
    <name type="common">Soybean stem and root rot agent</name>
    <name type="synonym">Phytophthora megasperma f. sp. glycines</name>
    <dbReference type="NCBI Taxonomy" id="1094619"/>
    <lineage>
        <taxon>Eukaryota</taxon>
        <taxon>Sar</taxon>
        <taxon>Stramenopiles</taxon>
        <taxon>Oomycota</taxon>
        <taxon>Peronosporomycetes</taxon>
        <taxon>Peronosporales</taxon>
        <taxon>Peronosporaceae</taxon>
        <taxon>Phytophthora</taxon>
    </lineage>
</organism>
<proteinExistence type="predicted"/>
<dbReference type="RefSeq" id="XP_009532290.1">
    <property type="nucleotide sequence ID" value="XM_009533995.1"/>
</dbReference>
<gene>
    <name evidence="1" type="ORF">PHYSODRAFT_515982</name>
</gene>
<evidence type="ECO:0000313" key="2">
    <source>
        <dbReference type="Proteomes" id="UP000002640"/>
    </source>
</evidence>
<dbReference type="Proteomes" id="UP000002640">
    <property type="component" value="Unassembled WGS sequence"/>
</dbReference>
<sequence length="91" mass="10231">ILLLFVDFSGHWAEEAVAYAKEINVMVLDIPPNSTSVCQLANATWNRPPKAQLRNLWIGSLRGQLNARNSEVLFKLQAPQHPVLCKRIHDG</sequence>
<dbReference type="EMBL" id="JH159157">
    <property type="protein sequence ID" value="EGZ11957.1"/>
    <property type="molecule type" value="Genomic_DNA"/>
</dbReference>
<evidence type="ECO:0008006" key="3">
    <source>
        <dbReference type="Google" id="ProtNLM"/>
    </source>
</evidence>
<feature type="non-terminal residue" evidence="1">
    <location>
        <position position="1"/>
    </location>
</feature>
<evidence type="ECO:0000313" key="1">
    <source>
        <dbReference type="EMBL" id="EGZ11957.1"/>
    </source>
</evidence>
<dbReference type="GeneID" id="20659747"/>
<keyword evidence="2" id="KW-1185">Reference proteome</keyword>
<dbReference type="KEGG" id="psoj:PHYSODRAFT_515982"/>
<dbReference type="InParanoid" id="G4ZY51"/>
<reference evidence="1 2" key="1">
    <citation type="journal article" date="2006" name="Science">
        <title>Phytophthora genome sequences uncover evolutionary origins and mechanisms of pathogenesis.</title>
        <authorList>
            <person name="Tyler B.M."/>
            <person name="Tripathy S."/>
            <person name="Zhang X."/>
            <person name="Dehal P."/>
            <person name="Jiang R.H."/>
            <person name="Aerts A."/>
            <person name="Arredondo F.D."/>
            <person name="Baxter L."/>
            <person name="Bensasson D."/>
            <person name="Beynon J.L."/>
            <person name="Chapman J."/>
            <person name="Damasceno C.M."/>
            <person name="Dorrance A.E."/>
            <person name="Dou D."/>
            <person name="Dickerman A.W."/>
            <person name="Dubchak I.L."/>
            <person name="Garbelotto M."/>
            <person name="Gijzen M."/>
            <person name="Gordon S.G."/>
            <person name="Govers F."/>
            <person name="Grunwald N.J."/>
            <person name="Huang W."/>
            <person name="Ivors K.L."/>
            <person name="Jones R.W."/>
            <person name="Kamoun S."/>
            <person name="Krampis K."/>
            <person name="Lamour K.H."/>
            <person name="Lee M.K."/>
            <person name="McDonald W.H."/>
            <person name="Medina M."/>
            <person name="Meijer H.J."/>
            <person name="Nordberg E.K."/>
            <person name="Maclean D.J."/>
            <person name="Ospina-Giraldo M.D."/>
            <person name="Morris P.F."/>
            <person name="Phuntumart V."/>
            <person name="Putnam N.H."/>
            <person name="Rash S."/>
            <person name="Rose J.K."/>
            <person name="Sakihama Y."/>
            <person name="Salamov A.A."/>
            <person name="Savidor A."/>
            <person name="Scheuring C.F."/>
            <person name="Smith B.M."/>
            <person name="Sobral B.W."/>
            <person name="Terry A."/>
            <person name="Torto-Alalibo T.A."/>
            <person name="Win J."/>
            <person name="Xu Z."/>
            <person name="Zhang H."/>
            <person name="Grigoriev I.V."/>
            <person name="Rokhsar D.S."/>
            <person name="Boore J.L."/>
        </authorList>
    </citation>
    <scope>NUCLEOTIDE SEQUENCE [LARGE SCALE GENOMIC DNA]</scope>
    <source>
        <strain evidence="1 2">P6497</strain>
    </source>
</reference>